<accession>A0A845DA41</accession>
<protein>
    <submittedName>
        <fullName evidence="1">Uncharacterized protein</fullName>
    </submittedName>
</protein>
<sequence length="66" mass="7609">MAEEQKYTNTPIQDLFHIAREASPPPPENPISPAGDGWRRVEHLNSMRFNTAQEHGEVYDPLEYTE</sequence>
<evidence type="ECO:0000313" key="1">
    <source>
        <dbReference type="EMBL" id="MYE38265.1"/>
    </source>
</evidence>
<dbReference type="EMBL" id="VXOY01000015">
    <property type="protein sequence ID" value="MYE38265.1"/>
    <property type="molecule type" value="Genomic_DNA"/>
</dbReference>
<dbReference type="AlphaFoldDB" id="A0A845DA41"/>
<comment type="caution">
    <text evidence="1">The sequence shown here is derived from an EMBL/GenBank/DDBJ whole genome shotgun (WGS) entry which is preliminary data.</text>
</comment>
<proteinExistence type="predicted"/>
<name>A0A845DA41_9BACT</name>
<evidence type="ECO:0000313" key="2">
    <source>
        <dbReference type="Proteomes" id="UP000449092"/>
    </source>
</evidence>
<gene>
    <name evidence="1" type="ORF">F4X82_01970</name>
</gene>
<reference evidence="1 2" key="1">
    <citation type="submission" date="2019-09" db="EMBL/GenBank/DDBJ databases">
        <title>Characterisation of the sponge microbiome using genome-centric metagenomics.</title>
        <authorList>
            <person name="Engelberts J.P."/>
            <person name="Robbins S.J."/>
            <person name="De Goeij J.M."/>
            <person name="Aranda M."/>
            <person name="Bell S.C."/>
            <person name="Webster N.S."/>
        </authorList>
    </citation>
    <scope>NUCLEOTIDE SEQUENCE [LARGE SCALE GENOMIC DNA]</scope>
    <source>
        <strain evidence="1">SB0662_bin_43</strain>
    </source>
</reference>
<organism evidence="1 2">
    <name type="scientific">Candidatus Spechtbacteria bacterium SB0662_bin_43</name>
    <dbReference type="NCBI Taxonomy" id="2604897"/>
    <lineage>
        <taxon>Bacteria</taxon>
        <taxon>Candidatus Spechtiibacteriota</taxon>
    </lineage>
</organism>
<dbReference type="Proteomes" id="UP000449092">
    <property type="component" value="Unassembled WGS sequence"/>
</dbReference>